<dbReference type="Proteomes" id="UP001333110">
    <property type="component" value="Unassembled WGS sequence"/>
</dbReference>
<comment type="caution">
    <text evidence="1">The sequence shown here is derived from an EMBL/GenBank/DDBJ whole genome shotgun (WGS) entry which is preliminary data.</text>
</comment>
<protein>
    <submittedName>
        <fullName evidence="1">Uncharacterized protein</fullName>
    </submittedName>
</protein>
<keyword evidence="2" id="KW-1185">Reference proteome</keyword>
<accession>A0AAN7NSB7</accession>
<reference evidence="1 2" key="1">
    <citation type="journal article" date="2023" name="J. Hered.">
        <title>Chromosome-level genome of the wood stork (Mycteria americana) provides insight into avian chromosome evolution.</title>
        <authorList>
            <person name="Flamio R. Jr."/>
            <person name="Ramstad K.M."/>
        </authorList>
    </citation>
    <scope>NUCLEOTIDE SEQUENCE [LARGE SCALE GENOMIC DNA]</scope>
    <source>
        <strain evidence="1">JAX WOST 10</strain>
    </source>
</reference>
<organism evidence="1 2">
    <name type="scientific">Mycteria americana</name>
    <name type="common">Wood stork</name>
    <dbReference type="NCBI Taxonomy" id="33587"/>
    <lineage>
        <taxon>Eukaryota</taxon>
        <taxon>Metazoa</taxon>
        <taxon>Chordata</taxon>
        <taxon>Craniata</taxon>
        <taxon>Vertebrata</taxon>
        <taxon>Euteleostomi</taxon>
        <taxon>Archelosauria</taxon>
        <taxon>Archosauria</taxon>
        <taxon>Dinosauria</taxon>
        <taxon>Saurischia</taxon>
        <taxon>Theropoda</taxon>
        <taxon>Coelurosauria</taxon>
        <taxon>Aves</taxon>
        <taxon>Neognathae</taxon>
        <taxon>Neoaves</taxon>
        <taxon>Aequornithes</taxon>
        <taxon>Ciconiiformes</taxon>
        <taxon>Ciconiidae</taxon>
        <taxon>Mycteria</taxon>
    </lineage>
</organism>
<evidence type="ECO:0000313" key="1">
    <source>
        <dbReference type="EMBL" id="KAK4816218.1"/>
    </source>
</evidence>
<proteinExistence type="predicted"/>
<sequence>MLRILTWENIVASQSREVIVLLCTALVQPPLKYCVQFWVPQYKKDIKLLECVQRRVTKKVKDLEHKTYKEWLRPLGLFSLEKRRLRGDFMAVYTFLKGGSGGGGAHLLSLVTRDRT</sequence>
<dbReference type="AlphaFoldDB" id="A0AAN7NSB7"/>
<gene>
    <name evidence="1" type="ORF">QYF61_013456</name>
</gene>
<dbReference type="EMBL" id="JAUNZN010000009">
    <property type="protein sequence ID" value="KAK4816218.1"/>
    <property type="molecule type" value="Genomic_DNA"/>
</dbReference>
<evidence type="ECO:0000313" key="2">
    <source>
        <dbReference type="Proteomes" id="UP001333110"/>
    </source>
</evidence>
<name>A0AAN7NSB7_MYCAM</name>